<reference evidence="7" key="1">
    <citation type="journal article" date="2017" name="Nat. Ecol. Evol.">
        <title>Genome expansion and lineage-specific genetic innovations in the forest pathogenic fungi Armillaria.</title>
        <authorList>
            <person name="Sipos G."/>
            <person name="Prasanna A.N."/>
            <person name="Walter M.C."/>
            <person name="O'Connor E."/>
            <person name="Balint B."/>
            <person name="Krizsan K."/>
            <person name="Kiss B."/>
            <person name="Hess J."/>
            <person name="Varga T."/>
            <person name="Slot J."/>
            <person name="Riley R."/>
            <person name="Boka B."/>
            <person name="Rigling D."/>
            <person name="Barry K."/>
            <person name="Lee J."/>
            <person name="Mihaltcheva S."/>
            <person name="LaButti K."/>
            <person name="Lipzen A."/>
            <person name="Waldron R."/>
            <person name="Moloney N.M."/>
            <person name="Sperisen C."/>
            <person name="Kredics L."/>
            <person name="Vagvoelgyi C."/>
            <person name="Patrignani A."/>
            <person name="Fitzpatrick D."/>
            <person name="Nagy I."/>
            <person name="Doyle S."/>
            <person name="Anderson J.B."/>
            <person name="Grigoriev I.V."/>
            <person name="Gueldener U."/>
            <person name="Muensterkoetter M."/>
            <person name="Nagy L.G."/>
        </authorList>
    </citation>
    <scope>NUCLEOTIDE SEQUENCE [LARGE SCALE GENOMIC DNA]</scope>
    <source>
        <strain evidence="7">C18/9</strain>
    </source>
</reference>
<evidence type="ECO:0000313" key="6">
    <source>
        <dbReference type="EMBL" id="SJL07197.1"/>
    </source>
</evidence>
<feature type="transmembrane region" description="Helical" evidence="5">
    <location>
        <begin position="107"/>
        <end position="130"/>
    </location>
</feature>
<organism evidence="6 7">
    <name type="scientific">Armillaria ostoyae</name>
    <name type="common">Armillaria root rot fungus</name>
    <dbReference type="NCBI Taxonomy" id="47428"/>
    <lineage>
        <taxon>Eukaryota</taxon>
        <taxon>Fungi</taxon>
        <taxon>Dikarya</taxon>
        <taxon>Basidiomycota</taxon>
        <taxon>Agaricomycotina</taxon>
        <taxon>Agaricomycetes</taxon>
        <taxon>Agaricomycetidae</taxon>
        <taxon>Agaricales</taxon>
        <taxon>Marasmiineae</taxon>
        <taxon>Physalacriaceae</taxon>
        <taxon>Armillaria</taxon>
    </lineage>
</organism>
<dbReference type="STRING" id="47428.A0A284REK4"/>
<evidence type="ECO:0000256" key="3">
    <source>
        <dbReference type="ARBA" id="ARBA00022989"/>
    </source>
</evidence>
<proteinExistence type="predicted"/>
<sequence length="149" mass="16237">MSVVGLAWVCQQHVHVAAICVMLFVSGFFAISAYASELAYIVDANVGRSSSAVALNSCFRGMAAFIGTEIAVPVQDKLGDGAFSKVLRGGNTFKLILYYLPPITAVFIGWMYTIFALILLLSGLLVLLVIKRGEEWRVRGEESEDKDKL</sequence>
<dbReference type="EMBL" id="FUEG01000008">
    <property type="protein sequence ID" value="SJL07197.1"/>
    <property type="molecule type" value="Genomic_DNA"/>
</dbReference>
<keyword evidence="7" id="KW-1185">Reference proteome</keyword>
<gene>
    <name evidence="6" type="ORF">ARMOST_10540</name>
</gene>
<name>A0A284REK4_ARMOS</name>
<evidence type="ECO:0008006" key="8">
    <source>
        <dbReference type="Google" id="ProtNLM"/>
    </source>
</evidence>
<dbReference type="Proteomes" id="UP000219338">
    <property type="component" value="Unassembled WGS sequence"/>
</dbReference>
<evidence type="ECO:0000313" key="7">
    <source>
        <dbReference type="Proteomes" id="UP000219338"/>
    </source>
</evidence>
<dbReference type="PANTHER" id="PTHR23502:SF5">
    <property type="entry name" value="QUINIDINE RESISTANCE PROTEIN 3"/>
    <property type="match status" value="1"/>
</dbReference>
<evidence type="ECO:0000256" key="4">
    <source>
        <dbReference type="ARBA" id="ARBA00023136"/>
    </source>
</evidence>
<keyword evidence="3 5" id="KW-1133">Transmembrane helix</keyword>
<protein>
    <recommendedName>
        <fullName evidence="8">Major facilitator superfamily (MFS) profile domain-containing protein</fullName>
    </recommendedName>
</protein>
<dbReference type="GO" id="GO:0005886">
    <property type="term" value="C:plasma membrane"/>
    <property type="evidence" value="ECO:0007669"/>
    <property type="project" value="TreeGrafter"/>
</dbReference>
<dbReference type="SUPFAM" id="SSF103473">
    <property type="entry name" value="MFS general substrate transporter"/>
    <property type="match status" value="1"/>
</dbReference>
<dbReference type="OrthoDB" id="2585655at2759"/>
<accession>A0A284REK4</accession>
<evidence type="ECO:0000256" key="2">
    <source>
        <dbReference type="ARBA" id="ARBA00022692"/>
    </source>
</evidence>
<comment type="subcellular location">
    <subcellularLocation>
        <location evidence="1">Membrane</location>
        <topology evidence="1">Multi-pass membrane protein</topology>
    </subcellularLocation>
</comment>
<keyword evidence="2 5" id="KW-0812">Transmembrane</keyword>
<dbReference type="PANTHER" id="PTHR23502">
    <property type="entry name" value="MAJOR FACILITATOR SUPERFAMILY"/>
    <property type="match status" value="1"/>
</dbReference>
<evidence type="ECO:0000256" key="1">
    <source>
        <dbReference type="ARBA" id="ARBA00004141"/>
    </source>
</evidence>
<dbReference type="AlphaFoldDB" id="A0A284REK4"/>
<keyword evidence="4 5" id="KW-0472">Membrane</keyword>
<dbReference type="InterPro" id="IPR036259">
    <property type="entry name" value="MFS_trans_sf"/>
</dbReference>
<dbReference type="GO" id="GO:0022857">
    <property type="term" value="F:transmembrane transporter activity"/>
    <property type="evidence" value="ECO:0007669"/>
    <property type="project" value="TreeGrafter"/>
</dbReference>
<feature type="transmembrane region" description="Helical" evidence="5">
    <location>
        <begin position="16"/>
        <end position="35"/>
    </location>
</feature>
<evidence type="ECO:0000256" key="5">
    <source>
        <dbReference type="SAM" id="Phobius"/>
    </source>
</evidence>